<keyword evidence="1" id="KW-0560">Oxidoreductase</keyword>
<evidence type="ECO:0000313" key="1">
    <source>
        <dbReference type="EMBL" id="NDY82804.1"/>
    </source>
</evidence>
<reference evidence="1" key="1">
    <citation type="submission" date="2020-02" db="EMBL/GenBank/DDBJ databases">
        <authorList>
            <person name="Chen W.-M."/>
        </authorList>
    </citation>
    <scope>NUCLEOTIDE SEQUENCE</scope>
    <source>
        <strain evidence="1">NBD-18</strain>
    </source>
</reference>
<keyword evidence="1" id="KW-0223">Dioxygenase</keyword>
<protein>
    <submittedName>
        <fullName evidence="1">2OG-Fe dioxygenase family protein</fullName>
    </submittedName>
</protein>
<dbReference type="EMBL" id="JAAGRN010000003">
    <property type="protein sequence ID" value="NDY82804.1"/>
    <property type="molecule type" value="Genomic_DNA"/>
</dbReference>
<dbReference type="RefSeq" id="WP_163652609.1">
    <property type="nucleotide sequence ID" value="NZ_JAAGRN010000003.1"/>
</dbReference>
<dbReference type="GO" id="GO:0051213">
    <property type="term" value="F:dioxygenase activity"/>
    <property type="evidence" value="ECO:0007669"/>
    <property type="project" value="UniProtKB-KW"/>
</dbReference>
<dbReference type="Pfam" id="PF10014">
    <property type="entry name" value="2OG-Fe_Oxy_2"/>
    <property type="match status" value="1"/>
</dbReference>
<sequence>MSTHQAVQNETCKDIQLNGFAKLSTNKLAGLIGINPASFIDKWKKLHTSWNNLCKDNHLKDGGMYRLRRHSCFIQNLNESALTLTAHRAHWQPTEFNALHGGYDRMFEPIEQDITHDQSFLDLITELGKCFATIHPTEKWFIEAHQFRINTNGGIGRPTPEGAHRDGVDYVVVMMLGRHHVKGGETRVFRADGPTGVRFVMDEPFSAILLDDEKVIHETTPIQPESEHFTDCYRDTLVLTFRAGGFQSPQNNM</sequence>
<name>A0A6B2QZR7_9BURK</name>
<proteinExistence type="predicted"/>
<accession>A0A6B2QZR7</accession>
<dbReference type="Gene3D" id="2.60.120.620">
    <property type="entry name" value="q2cbj1_9rhob like domain"/>
    <property type="match status" value="1"/>
</dbReference>
<dbReference type="AlphaFoldDB" id="A0A6B2QZR7"/>
<organism evidence="1">
    <name type="scientific">Sheuella amnicola</name>
    <dbReference type="NCBI Taxonomy" id="2707330"/>
    <lineage>
        <taxon>Bacteria</taxon>
        <taxon>Pseudomonadati</taxon>
        <taxon>Pseudomonadota</taxon>
        <taxon>Betaproteobacteria</taxon>
        <taxon>Burkholderiales</taxon>
        <taxon>Alcaligenaceae</taxon>
        <taxon>Sheuella</taxon>
    </lineage>
</organism>
<dbReference type="InterPro" id="IPR018724">
    <property type="entry name" value="2OG-Fe_dioxygenase"/>
</dbReference>
<comment type="caution">
    <text evidence="1">The sequence shown here is derived from an EMBL/GenBank/DDBJ whole genome shotgun (WGS) entry which is preliminary data.</text>
</comment>
<gene>
    <name evidence="1" type="ORF">G3I67_06120</name>
</gene>